<name>A0A378JQN6_9GAMM</name>
<keyword evidence="2" id="KW-0238">DNA-binding</keyword>
<organism evidence="2 3">
    <name type="scientific">Legionella busanensis</name>
    <dbReference type="NCBI Taxonomy" id="190655"/>
    <lineage>
        <taxon>Bacteria</taxon>
        <taxon>Pseudomonadati</taxon>
        <taxon>Pseudomonadota</taxon>
        <taxon>Gammaproteobacteria</taxon>
        <taxon>Legionellales</taxon>
        <taxon>Legionellaceae</taxon>
        <taxon>Legionella</taxon>
    </lineage>
</organism>
<keyword evidence="3" id="KW-1185">Reference proteome</keyword>
<feature type="domain" description="KilA-N DNA-binding" evidence="1">
    <location>
        <begin position="1"/>
        <end position="75"/>
    </location>
</feature>
<dbReference type="Pfam" id="PF10543">
    <property type="entry name" value="ORF6N"/>
    <property type="match status" value="1"/>
</dbReference>
<dbReference type="InterPro" id="IPR018873">
    <property type="entry name" value="KilA-N_DNA-bd_domain"/>
</dbReference>
<evidence type="ECO:0000313" key="3">
    <source>
        <dbReference type="Proteomes" id="UP000254794"/>
    </source>
</evidence>
<dbReference type="EMBL" id="UGOD01000001">
    <property type="protein sequence ID" value="STX52489.1"/>
    <property type="molecule type" value="Genomic_DNA"/>
</dbReference>
<sequence length="272" mass="31540">MLDSDLAQLYDVETKVFNQAVKRNEERFPEAFRFQLTSEELNSLRSQFVTSNTRGGRRYLPYAFTEQGVAMLSAVLKSPTAIQISIQIINAFVEMRKLLLSNDILFQKINNLEKRQINYEVKTDGRFEKIFSALEDNQPEHKQGIFYDGQIFDAYVFISQLIKKAKKEIILIDNYIDESVLTHLSKANSDVKITILTKTINNRLKLDVEKYNQQYRSITLKSLDSAHDRFLIIDKAIYHIGASIKDLGKKWFAFSKLDNQSLDLLEKLKVLI</sequence>
<evidence type="ECO:0000259" key="1">
    <source>
        <dbReference type="Pfam" id="PF10543"/>
    </source>
</evidence>
<dbReference type="Proteomes" id="UP000254794">
    <property type="component" value="Unassembled WGS sequence"/>
</dbReference>
<dbReference type="GO" id="GO:0003677">
    <property type="term" value="F:DNA binding"/>
    <property type="evidence" value="ECO:0007669"/>
    <property type="project" value="UniProtKB-KW"/>
</dbReference>
<protein>
    <submittedName>
        <fullName evidence="2">DNA-binding domain-containing protein</fullName>
    </submittedName>
</protein>
<dbReference type="AlphaFoldDB" id="A0A378JQN6"/>
<evidence type="ECO:0000313" key="2">
    <source>
        <dbReference type="EMBL" id="STX52489.1"/>
    </source>
</evidence>
<proteinExistence type="predicted"/>
<accession>A0A378JQN6</accession>
<reference evidence="2 3" key="1">
    <citation type="submission" date="2018-06" db="EMBL/GenBank/DDBJ databases">
        <authorList>
            <consortium name="Pathogen Informatics"/>
            <person name="Doyle S."/>
        </authorList>
    </citation>
    <scope>NUCLEOTIDE SEQUENCE [LARGE SCALE GENOMIC DNA]</scope>
    <source>
        <strain evidence="2 3">NCTC13316</strain>
    </source>
</reference>
<gene>
    <name evidence="2" type="ORF">NCTC13316_02602</name>
</gene>